<dbReference type="eggNOG" id="COG1028">
    <property type="taxonomic scope" value="Bacteria"/>
</dbReference>
<dbReference type="PROSITE" id="PS00061">
    <property type="entry name" value="ADH_SHORT"/>
    <property type="match status" value="1"/>
</dbReference>
<protein>
    <submittedName>
        <fullName evidence="2">Oxidoreductase</fullName>
    </submittedName>
</protein>
<dbReference type="InterPro" id="IPR002347">
    <property type="entry name" value="SDR_fam"/>
</dbReference>
<dbReference type="SUPFAM" id="SSF51735">
    <property type="entry name" value="NAD(P)-binding Rossmann-fold domains"/>
    <property type="match status" value="1"/>
</dbReference>
<dbReference type="Pfam" id="PF13561">
    <property type="entry name" value="adh_short_C2"/>
    <property type="match status" value="1"/>
</dbReference>
<keyword evidence="3" id="KW-1185">Reference proteome</keyword>
<dbReference type="Proteomes" id="UP000027997">
    <property type="component" value="Unassembled WGS sequence"/>
</dbReference>
<dbReference type="PANTHER" id="PTHR42760">
    <property type="entry name" value="SHORT-CHAIN DEHYDROGENASES/REDUCTASES FAMILY MEMBER"/>
    <property type="match status" value="1"/>
</dbReference>
<proteinExistence type="inferred from homology"/>
<dbReference type="CDD" id="cd05233">
    <property type="entry name" value="SDR_c"/>
    <property type="match status" value="1"/>
</dbReference>
<organism evidence="2 3">
    <name type="scientific">Endozoicomonas elysicola</name>
    <dbReference type="NCBI Taxonomy" id="305900"/>
    <lineage>
        <taxon>Bacteria</taxon>
        <taxon>Pseudomonadati</taxon>
        <taxon>Pseudomonadota</taxon>
        <taxon>Gammaproteobacteria</taxon>
        <taxon>Oceanospirillales</taxon>
        <taxon>Endozoicomonadaceae</taxon>
        <taxon>Endozoicomonas</taxon>
    </lineage>
</organism>
<dbReference type="FunFam" id="3.40.50.720:FF:000084">
    <property type="entry name" value="Short-chain dehydrogenase reductase"/>
    <property type="match status" value="1"/>
</dbReference>
<sequence length="249" mass="26265">MSALLDKVQKTLVLTGASRGIGHATVKTFSAAGWRVITCSRHDFPEECPWASGPENHIKLDLASEQGVEEGVAKMKQRLGNGPLNALVNNAALSPKSAKGKRLGFVETGISLWHQVFQVNFFAPLLLAKGLLDNLANAQGAVINVTSIAGTRVHEFAGPAYATSKAALAALTREMAADLGPIGIRVNAIAPGEIDTAILSPGTEKLVEKIPLQRLGTPEEVAALIYFLCSEKAAYLTGAEIHINGGEHV</sequence>
<evidence type="ECO:0000313" key="3">
    <source>
        <dbReference type="Proteomes" id="UP000027997"/>
    </source>
</evidence>
<dbReference type="PRINTS" id="PR00081">
    <property type="entry name" value="GDHRDH"/>
</dbReference>
<dbReference type="EMBL" id="JOJP01000001">
    <property type="protein sequence ID" value="KEI69465.1"/>
    <property type="molecule type" value="Genomic_DNA"/>
</dbReference>
<reference evidence="2 3" key="1">
    <citation type="submission" date="2014-06" db="EMBL/GenBank/DDBJ databases">
        <title>Whole Genome Sequences of Three Symbiotic Endozoicomonas Bacteria.</title>
        <authorList>
            <person name="Neave M.J."/>
            <person name="Apprill A."/>
            <person name="Voolstra C.R."/>
        </authorList>
    </citation>
    <scope>NUCLEOTIDE SEQUENCE [LARGE SCALE GENOMIC DNA]</scope>
    <source>
        <strain evidence="2 3">DSM 22380</strain>
    </source>
</reference>
<dbReference type="InterPro" id="IPR020904">
    <property type="entry name" value="Sc_DH/Rdtase_CS"/>
</dbReference>
<dbReference type="InterPro" id="IPR036291">
    <property type="entry name" value="NAD(P)-bd_dom_sf"/>
</dbReference>
<dbReference type="RefSeq" id="WP_020582547.1">
    <property type="nucleotide sequence ID" value="NZ_JOJP01000001.1"/>
</dbReference>
<name>A0A081K5N9_9GAMM</name>
<dbReference type="PANTHER" id="PTHR42760:SF106">
    <property type="entry name" value="PROTEIN FIXR"/>
    <property type="match status" value="1"/>
</dbReference>
<evidence type="ECO:0000313" key="2">
    <source>
        <dbReference type="EMBL" id="KEI69465.1"/>
    </source>
</evidence>
<dbReference type="AlphaFoldDB" id="A0A081K5N9"/>
<gene>
    <name evidence="2" type="ORF">GV64_00790</name>
</gene>
<comment type="similarity">
    <text evidence="1">Belongs to the short-chain dehydrogenases/reductases (SDR) family.</text>
</comment>
<dbReference type="STRING" id="305900.GV64_00790"/>
<comment type="caution">
    <text evidence="2">The sequence shown here is derived from an EMBL/GenBank/DDBJ whole genome shotgun (WGS) entry which is preliminary data.</text>
</comment>
<dbReference type="GO" id="GO:0016616">
    <property type="term" value="F:oxidoreductase activity, acting on the CH-OH group of donors, NAD or NADP as acceptor"/>
    <property type="evidence" value="ECO:0007669"/>
    <property type="project" value="TreeGrafter"/>
</dbReference>
<accession>A0A081K5N9</accession>
<dbReference type="Gene3D" id="3.40.50.720">
    <property type="entry name" value="NAD(P)-binding Rossmann-like Domain"/>
    <property type="match status" value="1"/>
</dbReference>
<evidence type="ECO:0000256" key="1">
    <source>
        <dbReference type="ARBA" id="ARBA00006484"/>
    </source>
</evidence>
<dbReference type="PRINTS" id="PR00080">
    <property type="entry name" value="SDRFAMILY"/>
</dbReference>